<comment type="caution">
    <text evidence="10">The sequence shown here is derived from an EMBL/GenBank/DDBJ whole genome shotgun (WGS) entry which is preliminary data.</text>
</comment>
<reference evidence="10 11" key="1">
    <citation type="submission" date="2020-08" db="EMBL/GenBank/DDBJ databases">
        <title>Genomic Encyclopedia of Type Strains, Phase III (KMG-III): the genomes of soil and plant-associated and newly described type strains.</title>
        <authorList>
            <person name="Whitman W."/>
        </authorList>
    </citation>
    <scope>NUCLEOTIDE SEQUENCE [LARGE SCALE GENOMIC DNA]</scope>
    <source>
        <strain evidence="10 11">CECT 8712</strain>
    </source>
</reference>
<evidence type="ECO:0000256" key="4">
    <source>
        <dbReference type="ARBA" id="ARBA00022692"/>
    </source>
</evidence>
<keyword evidence="7 9" id="KW-0811">Translocation</keyword>
<evidence type="ECO:0000256" key="5">
    <source>
        <dbReference type="ARBA" id="ARBA00022927"/>
    </source>
</evidence>
<dbReference type="EMBL" id="JACHJO010000008">
    <property type="protein sequence ID" value="MBB6120990.1"/>
    <property type="molecule type" value="Genomic_DNA"/>
</dbReference>
<dbReference type="GO" id="GO:0009306">
    <property type="term" value="P:protein secretion"/>
    <property type="evidence" value="ECO:0007669"/>
    <property type="project" value="UniProtKB-UniRule"/>
</dbReference>
<evidence type="ECO:0000256" key="7">
    <source>
        <dbReference type="ARBA" id="ARBA00023010"/>
    </source>
</evidence>
<keyword evidence="5 9" id="KW-0653">Protein transport</keyword>
<keyword evidence="6 9" id="KW-1133">Transmembrane helix</keyword>
<comment type="subcellular location">
    <subcellularLocation>
        <location evidence="1">Membrane</location>
    </subcellularLocation>
</comment>
<keyword evidence="11" id="KW-1185">Reference proteome</keyword>
<proteinExistence type="inferred from homology"/>
<keyword evidence="3 9" id="KW-1003">Cell membrane</keyword>
<comment type="caution">
    <text evidence="9">Lacks conserved residue(s) required for the propagation of feature annotation.</text>
</comment>
<evidence type="ECO:0000256" key="8">
    <source>
        <dbReference type="ARBA" id="ARBA00023136"/>
    </source>
</evidence>
<dbReference type="HAMAP" id="MF_00422">
    <property type="entry name" value="SecE"/>
    <property type="match status" value="1"/>
</dbReference>
<feature type="transmembrane region" description="Helical" evidence="9">
    <location>
        <begin position="88"/>
        <end position="110"/>
    </location>
</feature>
<dbReference type="Gene3D" id="1.20.5.1030">
    <property type="entry name" value="Preprotein translocase secy subunit"/>
    <property type="match status" value="1"/>
</dbReference>
<protein>
    <recommendedName>
        <fullName evidence="9">Protein translocase subunit SecE</fullName>
    </recommendedName>
</protein>
<evidence type="ECO:0000256" key="3">
    <source>
        <dbReference type="ARBA" id="ARBA00022475"/>
    </source>
</evidence>
<keyword evidence="2 9" id="KW-0813">Transport</keyword>
<dbReference type="GO" id="GO:0008320">
    <property type="term" value="F:protein transmembrane transporter activity"/>
    <property type="evidence" value="ECO:0007669"/>
    <property type="project" value="UniProtKB-UniRule"/>
</dbReference>
<sequence length="114" mass="12421">MTQTDADAKPDKGPKRRTGPVTFTKQVVGELRKVRWPTRRELVTYTIVVMVFVLAVVAYVSLLDFAFAEAVTWLYGAFASPEGVEFPSMSPWAIGALAVIVVGGGLAALFRSKE</sequence>
<dbReference type="GO" id="GO:0005886">
    <property type="term" value="C:plasma membrane"/>
    <property type="evidence" value="ECO:0007669"/>
    <property type="project" value="UniProtKB-UniRule"/>
</dbReference>
<name>A0A841IS08_9ACTN</name>
<accession>A0A841IS08</accession>
<dbReference type="AlphaFoldDB" id="A0A841IS08"/>
<dbReference type="Pfam" id="PF00584">
    <property type="entry name" value="SecE"/>
    <property type="match status" value="1"/>
</dbReference>
<gene>
    <name evidence="9" type="primary">secE</name>
    <name evidence="10" type="ORF">FHS13_002951</name>
</gene>
<dbReference type="GO" id="GO:0006605">
    <property type="term" value="P:protein targeting"/>
    <property type="evidence" value="ECO:0007669"/>
    <property type="project" value="UniProtKB-UniRule"/>
</dbReference>
<dbReference type="PANTHER" id="PTHR33910:SF1">
    <property type="entry name" value="PROTEIN TRANSLOCASE SUBUNIT SECE"/>
    <property type="match status" value="1"/>
</dbReference>
<dbReference type="GO" id="GO:0043952">
    <property type="term" value="P:protein transport by the Sec complex"/>
    <property type="evidence" value="ECO:0007669"/>
    <property type="project" value="UniProtKB-UniRule"/>
</dbReference>
<comment type="similarity">
    <text evidence="9">Belongs to the SecE/SEC61-gamma family.</text>
</comment>
<evidence type="ECO:0000256" key="1">
    <source>
        <dbReference type="ARBA" id="ARBA00004370"/>
    </source>
</evidence>
<dbReference type="GO" id="GO:0065002">
    <property type="term" value="P:intracellular protein transmembrane transport"/>
    <property type="evidence" value="ECO:0007669"/>
    <property type="project" value="UniProtKB-UniRule"/>
</dbReference>
<evidence type="ECO:0000313" key="11">
    <source>
        <dbReference type="Proteomes" id="UP000536604"/>
    </source>
</evidence>
<dbReference type="InterPro" id="IPR001901">
    <property type="entry name" value="Translocase_SecE/Sec61-g"/>
</dbReference>
<dbReference type="InterPro" id="IPR005807">
    <property type="entry name" value="SecE_bac"/>
</dbReference>
<evidence type="ECO:0000256" key="6">
    <source>
        <dbReference type="ARBA" id="ARBA00022989"/>
    </source>
</evidence>
<dbReference type="Proteomes" id="UP000536604">
    <property type="component" value="Unassembled WGS sequence"/>
</dbReference>
<dbReference type="InterPro" id="IPR038379">
    <property type="entry name" value="SecE_sf"/>
</dbReference>
<keyword evidence="4 9" id="KW-0812">Transmembrane</keyword>
<feature type="transmembrane region" description="Helical" evidence="9">
    <location>
        <begin position="42"/>
        <end position="68"/>
    </location>
</feature>
<evidence type="ECO:0000256" key="9">
    <source>
        <dbReference type="HAMAP-Rule" id="MF_00422"/>
    </source>
</evidence>
<comment type="function">
    <text evidence="9">Essential subunit of the Sec protein translocation channel SecYEG. Clamps together the 2 halves of SecY. May contact the channel plug during translocation.</text>
</comment>
<evidence type="ECO:0000313" key="10">
    <source>
        <dbReference type="EMBL" id="MBB6120990.1"/>
    </source>
</evidence>
<organism evidence="10 11">
    <name type="scientific">Nocardiopsis algeriensis</name>
    <dbReference type="NCBI Taxonomy" id="1478215"/>
    <lineage>
        <taxon>Bacteria</taxon>
        <taxon>Bacillati</taxon>
        <taxon>Actinomycetota</taxon>
        <taxon>Actinomycetes</taxon>
        <taxon>Streptosporangiales</taxon>
        <taxon>Nocardiopsidaceae</taxon>
        <taxon>Nocardiopsis</taxon>
    </lineage>
</organism>
<keyword evidence="8 9" id="KW-0472">Membrane</keyword>
<dbReference type="PANTHER" id="PTHR33910">
    <property type="entry name" value="PROTEIN TRANSLOCASE SUBUNIT SECE"/>
    <property type="match status" value="1"/>
</dbReference>
<evidence type="ECO:0000256" key="2">
    <source>
        <dbReference type="ARBA" id="ARBA00022448"/>
    </source>
</evidence>
<dbReference type="NCBIfam" id="TIGR00964">
    <property type="entry name" value="secE_bact"/>
    <property type="match status" value="1"/>
</dbReference>
<comment type="subunit">
    <text evidence="9">Component of the Sec protein translocase complex. Heterotrimer consisting of SecY, SecE and SecG subunits. The heterotrimers can form oligomers, although 1 heterotrimer is thought to be able to translocate proteins. Interacts with the ribosome. Interacts with SecDF, and other proteins may be involved. Interacts with SecA.</text>
</comment>